<gene>
    <name evidence="3" type="ORF">E1163_08590</name>
</gene>
<dbReference type="InterPro" id="IPR035897">
    <property type="entry name" value="Toll_tir_struct_dom_sf"/>
</dbReference>
<keyword evidence="1" id="KW-1133">Transmembrane helix</keyword>
<keyword evidence="4" id="KW-1185">Reference proteome</keyword>
<name>A0ABW9RPF6_9BACT</name>
<protein>
    <submittedName>
        <fullName evidence="3">Toll/interleukin-1 receptor domain-containing protein</fullName>
    </submittedName>
</protein>
<dbReference type="InterPro" id="IPR000157">
    <property type="entry name" value="TIR_dom"/>
</dbReference>
<dbReference type="RefSeq" id="WP_155171032.1">
    <property type="nucleotide sequence ID" value="NZ_BAAAFL010000012.1"/>
</dbReference>
<dbReference type="PROSITE" id="PS50104">
    <property type="entry name" value="TIR"/>
    <property type="match status" value="1"/>
</dbReference>
<keyword evidence="3" id="KW-0675">Receptor</keyword>
<dbReference type="EMBL" id="SMLW01000473">
    <property type="protein sequence ID" value="MTI24995.1"/>
    <property type="molecule type" value="Genomic_DNA"/>
</dbReference>
<evidence type="ECO:0000313" key="4">
    <source>
        <dbReference type="Proteomes" id="UP000798808"/>
    </source>
</evidence>
<reference evidence="3 4" key="1">
    <citation type="submission" date="2019-02" db="EMBL/GenBank/DDBJ databases">
        <authorList>
            <person name="Goldberg S.R."/>
            <person name="Haltli B.A."/>
            <person name="Correa H."/>
            <person name="Russell K.G."/>
        </authorList>
    </citation>
    <scope>NUCLEOTIDE SEQUENCE [LARGE SCALE GENOMIC DNA]</scope>
    <source>
        <strain evidence="3 4">JCM 16186</strain>
    </source>
</reference>
<organism evidence="3 4">
    <name type="scientific">Fulvivirga kasyanovii</name>
    <dbReference type="NCBI Taxonomy" id="396812"/>
    <lineage>
        <taxon>Bacteria</taxon>
        <taxon>Pseudomonadati</taxon>
        <taxon>Bacteroidota</taxon>
        <taxon>Cytophagia</taxon>
        <taxon>Cytophagales</taxon>
        <taxon>Fulvivirgaceae</taxon>
        <taxon>Fulvivirga</taxon>
    </lineage>
</organism>
<sequence length="373" mass="43777">MPSHNYEYDVFISHAVSDQFDIVMPLVAKLEEAGIKVWYSKHRLIAGTRLDETIREGLIKSKHGVLVITLNYLGREWPQREFHALWAKEEARIFPVWHNITEKDIEKYDSQLAKYTALNTQKGLEYVVDRLVKEIKKEQKGQSSPLPKPASAKIYTSTFGFLLFSAIAIWFFLIRDLPSDTQINTSIKDRIQTFQAGMMTDHQEEMQNRDGEATTLATIDNFYDRYNKIKAHYRNEYFFGTGYSKFNFKKNVEPAVDKNLDLLTPENAYGFEQPHIYLINHKPSPHTLDVKYIFINTLPADYQIVDENKVDDYTYLVEVVYKNHIRYLSVALTYSKRSDWMKRRETVLLGFLPTETYKFKKEEDKWVFAGLED</sequence>
<evidence type="ECO:0000256" key="1">
    <source>
        <dbReference type="SAM" id="Phobius"/>
    </source>
</evidence>
<keyword evidence="1" id="KW-0472">Membrane</keyword>
<dbReference type="Pfam" id="PF13676">
    <property type="entry name" value="TIR_2"/>
    <property type="match status" value="1"/>
</dbReference>
<dbReference type="SUPFAM" id="SSF52200">
    <property type="entry name" value="Toll/Interleukin receptor TIR domain"/>
    <property type="match status" value="1"/>
</dbReference>
<proteinExistence type="predicted"/>
<feature type="transmembrane region" description="Helical" evidence="1">
    <location>
        <begin position="154"/>
        <end position="174"/>
    </location>
</feature>
<accession>A0ABW9RPF6</accession>
<evidence type="ECO:0000313" key="3">
    <source>
        <dbReference type="EMBL" id="MTI24995.1"/>
    </source>
</evidence>
<keyword evidence="1" id="KW-0812">Transmembrane</keyword>
<comment type="caution">
    <text evidence="3">The sequence shown here is derived from an EMBL/GenBank/DDBJ whole genome shotgun (WGS) entry which is preliminary data.</text>
</comment>
<dbReference type="Proteomes" id="UP000798808">
    <property type="component" value="Unassembled WGS sequence"/>
</dbReference>
<dbReference type="Gene3D" id="3.40.50.10140">
    <property type="entry name" value="Toll/interleukin-1 receptor homology (TIR) domain"/>
    <property type="match status" value="1"/>
</dbReference>
<evidence type="ECO:0000259" key="2">
    <source>
        <dbReference type="PROSITE" id="PS50104"/>
    </source>
</evidence>
<feature type="domain" description="TIR" evidence="2">
    <location>
        <begin position="6"/>
        <end position="143"/>
    </location>
</feature>